<sequence>MLSGAGTASAASREAVGGPRLDRPTQEGRNKAAVIRAFEQQNAGGDLYEILHDDVEWKIVNGRTYTSKAEFLTEGSAPVLDRLASVLVMTIRDLWTEGDTVVIRFDGHATAVDGVAYHNEYCWVWWLRRGRVVRCHAFLDMIAVRELVERIELN</sequence>
<dbReference type="PANTHER" id="PTHR41252">
    <property type="entry name" value="BLR2505 PROTEIN"/>
    <property type="match status" value="1"/>
</dbReference>
<comment type="caution">
    <text evidence="3">The sequence shown here is derived from an EMBL/GenBank/DDBJ whole genome shotgun (WGS) entry which is preliminary data.</text>
</comment>
<dbReference type="Proteomes" id="UP001501251">
    <property type="component" value="Unassembled WGS sequence"/>
</dbReference>
<reference evidence="4" key="1">
    <citation type="journal article" date="2019" name="Int. J. Syst. Evol. Microbiol.">
        <title>The Global Catalogue of Microorganisms (GCM) 10K type strain sequencing project: providing services to taxonomists for standard genome sequencing and annotation.</title>
        <authorList>
            <consortium name="The Broad Institute Genomics Platform"/>
            <consortium name="The Broad Institute Genome Sequencing Center for Infectious Disease"/>
            <person name="Wu L."/>
            <person name="Ma J."/>
        </authorList>
    </citation>
    <scope>NUCLEOTIDE SEQUENCE [LARGE SCALE GENOMIC DNA]</scope>
    <source>
        <strain evidence="4">JCM 17388</strain>
    </source>
</reference>
<dbReference type="RefSeq" id="WP_344922922.1">
    <property type="nucleotide sequence ID" value="NZ_BAABAQ010000019.1"/>
</dbReference>
<name>A0ABP8BJP6_9ACTN</name>
<feature type="region of interest" description="Disordered" evidence="1">
    <location>
        <begin position="1"/>
        <end position="27"/>
    </location>
</feature>
<dbReference type="SUPFAM" id="SSF54427">
    <property type="entry name" value="NTF2-like"/>
    <property type="match status" value="1"/>
</dbReference>
<organism evidence="3 4">
    <name type="scientific">Streptosporangium oxazolinicum</name>
    <dbReference type="NCBI Taxonomy" id="909287"/>
    <lineage>
        <taxon>Bacteria</taxon>
        <taxon>Bacillati</taxon>
        <taxon>Actinomycetota</taxon>
        <taxon>Actinomycetes</taxon>
        <taxon>Streptosporangiales</taxon>
        <taxon>Streptosporangiaceae</taxon>
        <taxon>Streptosporangium</taxon>
    </lineage>
</organism>
<dbReference type="EMBL" id="BAABAQ010000019">
    <property type="protein sequence ID" value="GAA4208419.1"/>
    <property type="molecule type" value="Genomic_DNA"/>
</dbReference>
<dbReference type="Gene3D" id="3.10.450.50">
    <property type="match status" value="1"/>
</dbReference>
<protein>
    <submittedName>
        <fullName evidence="3">Nuclear transport factor 2 family protein</fullName>
    </submittedName>
</protein>
<feature type="domain" description="SnoaL-like" evidence="2">
    <location>
        <begin position="34"/>
        <end position="134"/>
    </location>
</feature>
<keyword evidence="4" id="KW-1185">Reference proteome</keyword>
<evidence type="ECO:0000259" key="2">
    <source>
        <dbReference type="Pfam" id="PF12680"/>
    </source>
</evidence>
<proteinExistence type="predicted"/>
<accession>A0ABP8BJP6</accession>
<dbReference type="PANTHER" id="PTHR41252:SF1">
    <property type="entry name" value="BLR2505 PROTEIN"/>
    <property type="match status" value="1"/>
</dbReference>
<dbReference type="InterPro" id="IPR037401">
    <property type="entry name" value="SnoaL-like"/>
</dbReference>
<gene>
    <name evidence="3" type="ORF">GCM10022252_73470</name>
</gene>
<evidence type="ECO:0000313" key="4">
    <source>
        <dbReference type="Proteomes" id="UP001501251"/>
    </source>
</evidence>
<dbReference type="InterPro" id="IPR032710">
    <property type="entry name" value="NTF2-like_dom_sf"/>
</dbReference>
<dbReference type="Pfam" id="PF12680">
    <property type="entry name" value="SnoaL_2"/>
    <property type="match status" value="1"/>
</dbReference>
<evidence type="ECO:0000256" key="1">
    <source>
        <dbReference type="SAM" id="MobiDB-lite"/>
    </source>
</evidence>
<evidence type="ECO:0000313" key="3">
    <source>
        <dbReference type="EMBL" id="GAA4208419.1"/>
    </source>
</evidence>